<evidence type="ECO:0000313" key="2">
    <source>
        <dbReference type="Proteomes" id="UP000299102"/>
    </source>
</evidence>
<name>A0A4C1TYX0_EUMVA</name>
<reference evidence="1 2" key="1">
    <citation type="journal article" date="2019" name="Commun. Biol.">
        <title>The bagworm genome reveals a unique fibroin gene that provides high tensile strength.</title>
        <authorList>
            <person name="Kono N."/>
            <person name="Nakamura H."/>
            <person name="Ohtoshi R."/>
            <person name="Tomita M."/>
            <person name="Numata K."/>
            <person name="Arakawa K."/>
        </authorList>
    </citation>
    <scope>NUCLEOTIDE SEQUENCE [LARGE SCALE GENOMIC DNA]</scope>
</reference>
<protein>
    <submittedName>
        <fullName evidence="1">Uncharacterized protein</fullName>
    </submittedName>
</protein>
<proteinExistence type="predicted"/>
<gene>
    <name evidence="1" type="ORF">EVAR_79862_1</name>
</gene>
<keyword evidence="2" id="KW-1185">Reference proteome</keyword>
<evidence type="ECO:0000313" key="1">
    <source>
        <dbReference type="EMBL" id="GBP19262.1"/>
    </source>
</evidence>
<sequence>MSRERVRIGTAQVLEAIRGSPLSSIDSTEKIFIDKSKGEGSNDENIDERRWCNCIDKQDKLNQEPSYLRSSVLDISSPRRQYPDESAPLVPGLGHQDYQENDLDGCEAYTDHINSLQDLLIEGREIILYLSKGYKSAATVDYEWREKIKEVVKEITLSKTEISVATLRDVPLKPSRILKLRGALDHFTTDHGRDTKRQLLFIRCFFAL</sequence>
<dbReference type="EMBL" id="BGZK01000106">
    <property type="protein sequence ID" value="GBP19262.1"/>
    <property type="molecule type" value="Genomic_DNA"/>
</dbReference>
<dbReference type="Proteomes" id="UP000299102">
    <property type="component" value="Unassembled WGS sequence"/>
</dbReference>
<comment type="caution">
    <text evidence="1">The sequence shown here is derived from an EMBL/GenBank/DDBJ whole genome shotgun (WGS) entry which is preliminary data.</text>
</comment>
<accession>A0A4C1TYX0</accession>
<dbReference type="OrthoDB" id="7471925at2759"/>
<organism evidence="1 2">
    <name type="scientific">Eumeta variegata</name>
    <name type="common">Bagworm moth</name>
    <name type="synonym">Eumeta japonica</name>
    <dbReference type="NCBI Taxonomy" id="151549"/>
    <lineage>
        <taxon>Eukaryota</taxon>
        <taxon>Metazoa</taxon>
        <taxon>Ecdysozoa</taxon>
        <taxon>Arthropoda</taxon>
        <taxon>Hexapoda</taxon>
        <taxon>Insecta</taxon>
        <taxon>Pterygota</taxon>
        <taxon>Neoptera</taxon>
        <taxon>Endopterygota</taxon>
        <taxon>Lepidoptera</taxon>
        <taxon>Glossata</taxon>
        <taxon>Ditrysia</taxon>
        <taxon>Tineoidea</taxon>
        <taxon>Psychidae</taxon>
        <taxon>Oiketicinae</taxon>
        <taxon>Eumeta</taxon>
    </lineage>
</organism>
<dbReference type="AlphaFoldDB" id="A0A4C1TYX0"/>